<keyword evidence="10" id="KW-1185">Reference proteome</keyword>
<dbReference type="PROSITE" id="PS50808">
    <property type="entry name" value="ZF_BED"/>
    <property type="match status" value="1"/>
</dbReference>
<evidence type="ECO:0000313" key="10">
    <source>
        <dbReference type="Proteomes" id="UP000242715"/>
    </source>
</evidence>
<dbReference type="AlphaFoldDB" id="A0A2Z6NCE0"/>
<evidence type="ECO:0000256" key="1">
    <source>
        <dbReference type="ARBA" id="ARBA00022723"/>
    </source>
</evidence>
<dbReference type="PANTHER" id="PTHR46481">
    <property type="entry name" value="ZINC FINGER BED DOMAIN-CONTAINING PROTEIN 4"/>
    <property type="match status" value="1"/>
</dbReference>
<feature type="domain" description="BED-type" evidence="8">
    <location>
        <begin position="112"/>
        <end position="163"/>
    </location>
</feature>
<gene>
    <name evidence="9" type="ORF">TSUD_313790</name>
</gene>
<sequence length="232" mass="26475">MNICYYRFNPSPLANPPPSHNHSPPANPPPSTTTHHHESSSIAKSKRVKDNGNWNKIKSLLNDSVDNFYTIQFKIDVEMNVYGTFETSEQEVCTPMPTVSNTANPLPPRSRKNRSEAWDHFTVEPGEEKKAKCYYCGTIIKCDNGTSAMIAHWRRCQNIPTEGKYFHTRCCAHVLNLIMKDGLKDIDNSVLRIRGAVKYIQSSDNRYDKFKTCIDPQKVEYKGFVNLDGDTR</sequence>
<accession>A0A2Z6NCE0</accession>
<dbReference type="OrthoDB" id="1431196at2759"/>
<feature type="region of interest" description="Disordered" evidence="7">
    <location>
        <begin position="14"/>
        <end position="49"/>
    </location>
</feature>
<dbReference type="Proteomes" id="UP000242715">
    <property type="component" value="Unassembled WGS sequence"/>
</dbReference>
<dbReference type="Pfam" id="PF02892">
    <property type="entry name" value="zf-BED"/>
    <property type="match status" value="1"/>
</dbReference>
<evidence type="ECO:0000256" key="6">
    <source>
        <dbReference type="PROSITE-ProRule" id="PRU00027"/>
    </source>
</evidence>
<dbReference type="PANTHER" id="PTHR46481:SF8">
    <property type="entry name" value="ZINC FINGER BED DOMAIN-CONTAINING PROTEIN RICESLEEPER 1-LIKE"/>
    <property type="match status" value="1"/>
</dbReference>
<evidence type="ECO:0000313" key="9">
    <source>
        <dbReference type="EMBL" id="GAU27017.1"/>
    </source>
</evidence>
<name>A0A2Z6NCE0_TRISU</name>
<protein>
    <recommendedName>
        <fullName evidence="8">BED-type domain-containing protein</fullName>
    </recommendedName>
</protein>
<evidence type="ECO:0000256" key="5">
    <source>
        <dbReference type="ARBA" id="ARBA00023163"/>
    </source>
</evidence>
<keyword evidence="3" id="KW-0862">Zinc</keyword>
<dbReference type="SUPFAM" id="SSF53098">
    <property type="entry name" value="Ribonuclease H-like"/>
    <property type="match status" value="1"/>
</dbReference>
<evidence type="ECO:0000256" key="4">
    <source>
        <dbReference type="ARBA" id="ARBA00023015"/>
    </source>
</evidence>
<dbReference type="InterPro" id="IPR003656">
    <property type="entry name" value="Znf_BED"/>
</dbReference>
<keyword evidence="5" id="KW-0804">Transcription</keyword>
<dbReference type="InterPro" id="IPR012337">
    <property type="entry name" value="RNaseH-like_sf"/>
</dbReference>
<dbReference type="SUPFAM" id="SSF57667">
    <property type="entry name" value="beta-beta-alpha zinc fingers"/>
    <property type="match status" value="1"/>
</dbReference>
<keyword evidence="1" id="KW-0479">Metal-binding</keyword>
<dbReference type="InterPro" id="IPR052035">
    <property type="entry name" value="ZnF_BED_domain_contain"/>
</dbReference>
<dbReference type="GO" id="GO:0008270">
    <property type="term" value="F:zinc ion binding"/>
    <property type="evidence" value="ECO:0007669"/>
    <property type="project" value="UniProtKB-KW"/>
</dbReference>
<keyword evidence="2 6" id="KW-0863">Zinc-finger</keyword>
<evidence type="ECO:0000256" key="2">
    <source>
        <dbReference type="ARBA" id="ARBA00022771"/>
    </source>
</evidence>
<keyword evidence="4" id="KW-0805">Transcription regulation</keyword>
<evidence type="ECO:0000259" key="8">
    <source>
        <dbReference type="PROSITE" id="PS50808"/>
    </source>
</evidence>
<organism evidence="9 10">
    <name type="scientific">Trifolium subterraneum</name>
    <name type="common">Subterranean clover</name>
    <dbReference type="NCBI Taxonomy" id="3900"/>
    <lineage>
        <taxon>Eukaryota</taxon>
        <taxon>Viridiplantae</taxon>
        <taxon>Streptophyta</taxon>
        <taxon>Embryophyta</taxon>
        <taxon>Tracheophyta</taxon>
        <taxon>Spermatophyta</taxon>
        <taxon>Magnoliopsida</taxon>
        <taxon>eudicotyledons</taxon>
        <taxon>Gunneridae</taxon>
        <taxon>Pentapetalae</taxon>
        <taxon>rosids</taxon>
        <taxon>fabids</taxon>
        <taxon>Fabales</taxon>
        <taxon>Fabaceae</taxon>
        <taxon>Papilionoideae</taxon>
        <taxon>50 kb inversion clade</taxon>
        <taxon>NPAAA clade</taxon>
        <taxon>Hologalegina</taxon>
        <taxon>IRL clade</taxon>
        <taxon>Trifolieae</taxon>
        <taxon>Trifolium</taxon>
    </lineage>
</organism>
<dbReference type="SMART" id="SM00614">
    <property type="entry name" value="ZnF_BED"/>
    <property type="match status" value="1"/>
</dbReference>
<dbReference type="GO" id="GO:0003677">
    <property type="term" value="F:DNA binding"/>
    <property type="evidence" value="ECO:0007669"/>
    <property type="project" value="InterPro"/>
</dbReference>
<dbReference type="InterPro" id="IPR036236">
    <property type="entry name" value="Znf_C2H2_sf"/>
</dbReference>
<evidence type="ECO:0000256" key="7">
    <source>
        <dbReference type="SAM" id="MobiDB-lite"/>
    </source>
</evidence>
<evidence type="ECO:0000256" key="3">
    <source>
        <dbReference type="ARBA" id="ARBA00022833"/>
    </source>
</evidence>
<reference evidence="10" key="1">
    <citation type="journal article" date="2017" name="Front. Plant Sci.">
        <title>Climate Clever Clovers: New Paradigm to Reduce the Environmental Footprint of Ruminants by Breeding Low Methanogenic Forages Utilizing Haplotype Variation.</title>
        <authorList>
            <person name="Kaur P."/>
            <person name="Appels R."/>
            <person name="Bayer P.E."/>
            <person name="Keeble-Gagnere G."/>
            <person name="Wang J."/>
            <person name="Hirakawa H."/>
            <person name="Shirasawa K."/>
            <person name="Vercoe P."/>
            <person name="Stefanova K."/>
            <person name="Durmic Z."/>
            <person name="Nichols P."/>
            <person name="Revell C."/>
            <person name="Isobe S.N."/>
            <person name="Edwards D."/>
            <person name="Erskine W."/>
        </authorList>
    </citation>
    <scope>NUCLEOTIDE SEQUENCE [LARGE SCALE GENOMIC DNA]</scope>
    <source>
        <strain evidence="10">cv. Daliak</strain>
    </source>
</reference>
<proteinExistence type="predicted"/>
<dbReference type="EMBL" id="DF973346">
    <property type="protein sequence ID" value="GAU27017.1"/>
    <property type="molecule type" value="Genomic_DNA"/>
</dbReference>
<feature type="compositionally biased region" description="Pro residues" evidence="7">
    <location>
        <begin position="14"/>
        <end position="31"/>
    </location>
</feature>